<feature type="domain" description="Dynamin N-terminal" evidence="2">
    <location>
        <begin position="173"/>
        <end position="422"/>
    </location>
</feature>
<dbReference type="PANTHER" id="PTHR36681">
    <property type="entry name" value="NUCLEAR GTPASE, GERMINAL CENTER-ASSOCIATED, TANDEM DUPLICATE 3"/>
    <property type="match status" value="1"/>
</dbReference>
<evidence type="ECO:0000259" key="2">
    <source>
        <dbReference type="Pfam" id="PF00350"/>
    </source>
</evidence>
<dbReference type="Pfam" id="PF00350">
    <property type="entry name" value="Dynamin_N"/>
    <property type="match status" value="1"/>
</dbReference>
<feature type="compositionally biased region" description="Acidic residues" evidence="1">
    <location>
        <begin position="28"/>
        <end position="38"/>
    </location>
</feature>
<dbReference type="InterPro" id="IPR045063">
    <property type="entry name" value="Dynamin_N"/>
</dbReference>
<evidence type="ECO:0000313" key="3">
    <source>
        <dbReference type="EMBL" id="KAK3672926.1"/>
    </source>
</evidence>
<dbReference type="InterPro" id="IPR027417">
    <property type="entry name" value="P-loop_NTPase"/>
</dbReference>
<dbReference type="EMBL" id="JAUTXT010000029">
    <property type="protein sequence ID" value="KAK3672926.1"/>
    <property type="molecule type" value="Genomic_DNA"/>
</dbReference>
<name>A0AAE0WJL8_9PEZI</name>
<comment type="caution">
    <text evidence="3">The sequence shown here is derived from an EMBL/GenBank/DDBJ whole genome shotgun (WGS) entry which is preliminary data.</text>
</comment>
<dbReference type="Gene3D" id="3.40.50.300">
    <property type="entry name" value="P-loop containing nucleotide triphosphate hydrolases"/>
    <property type="match status" value="1"/>
</dbReference>
<feature type="region of interest" description="Disordered" evidence="1">
    <location>
        <begin position="490"/>
        <end position="510"/>
    </location>
</feature>
<dbReference type="Proteomes" id="UP001274830">
    <property type="component" value="Unassembled WGS sequence"/>
</dbReference>
<accession>A0AAE0WJL8</accession>
<gene>
    <name evidence="3" type="ORF">LTR78_007279</name>
</gene>
<protein>
    <recommendedName>
        <fullName evidence="2">Dynamin N-terminal domain-containing protein</fullName>
    </recommendedName>
</protein>
<proteinExistence type="predicted"/>
<keyword evidence="4" id="KW-1185">Reference proteome</keyword>
<evidence type="ECO:0000256" key="1">
    <source>
        <dbReference type="SAM" id="MobiDB-lite"/>
    </source>
</evidence>
<dbReference type="SUPFAM" id="SSF52540">
    <property type="entry name" value="P-loop containing nucleoside triphosphate hydrolases"/>
    <property type="match status" value="1"/>
</dbReference>
<sequence>MASGELGPGVDDSQLSQTLLGKRKRNDDLEDGSSDDASEPGAGNGNIDGNADVDDSLFIPEDNNMSLVPYGTVFDEENDSMAGDMVEEDVFDEDALGMLDNHDRITYTEVSEKFPSRAIYDDKVPAIKNSLAEIPQKVLDILLPHKCDLVHLQTHIAAAGELAHVPKSKKPRIALIGNAGVGKSSTLNALTDIPELAKSLAGGQSCTCVPTEYSGPFADQTKKYAAIIRYFGVRAIRRLLEEYIEHYNTFYHEADDDWDQETRQMFDRRAKNALMIFQILFRDWKEFSSRQTAKSFLDTCYAQHNTTVIDLMVKSCDDKVKNKPYVNHRYSDKVEASTRSRLRELIDPLIGSKSSNKEATLWPLVKQVFIGVEGSRVLDQLTLIDLPGLSDSLSSRHELCSKYIKTCDWIWAVAPISRVIDDNLIFGIVQRYGKLFRGRIMIICTHSDADIDTRLYRELRDGGIDMQPYAEATLEMKALTKAANALASEVRRERRDKRRTKDQMRLTDQKRDQVENMEQKLKALELQQTEHIVKARNEYVTQELQLGFEDYLPNGMTLAVHCISNMH</sequence>
<dbReference type="AlphaFoldDB" id="A0AAE0WJL8"/>
<reference evidence="3" key="1">
    <citation type="submission" date="2023-07" db="EMBL/GenBank/DDBJ databases">
        <title>Black Yeasts Isolated from many extreme environments.</title>
        <authorList>
            <person name="Coleine C."/>
            <person name="Stajich J.E."/>
            <person name="Selbmann L."/>
        </authorList>
    </citation>
    <scope>NUCLEOTIDE SEQUENCE</scope>
    <source>
        <strain evidence="3">CCFEE 5485</strain>
    </source>
</reference>
<organism evidence="3 4">
    <name type="scientific">Recurvomyces mirabilis</name>
    <dbReference type="NCBI Taxonomy" id="574656"/>
    <lineage>
        <taxon>Eukaryota</taxon>
        <taxon>Fungi</taxon>
        <taxon>Dikarya</taxon>
        <taxon>Ascomycota</taxon>
        <taxon>Pezizomycotina</taxon>
        <taxon>Dothideomycetes</taxon>
        <taxon>Dothideomycetidae</taxon>
        <taxon>Mycosphaerellales</taxon>
        <taxon>Teratosphaeriaceae</taxon>
        <taxon>Recurvomyces</taxon>
    </lineage>
</organism>
<feature type="region of interest" description="Disordered" evidence="1">
    <location>
        <begin position="1"/>
        <end position="58"/>
    </location>
</feature>
<evidence type="ECO:0000313" key="4">
    <source>
        <dbReference type="Proteomes" id="UP001274830"/>
    </source>
</evidence>
<dbReference type="PANTHER" id="PTHR36681:SF3">
    <property type="entry name" value="NUCLEAR GTPASE, GERMINAL CENTER-ASSOCIATED, TANDEM DUPLICATE 3"/>
    <property type="match status" value="1"/>
</dbReference>